<organism evidence="2 3">
    <name type="scientific">Cladophialophora psammophila CBS 110553</name>
    <dbReference type="NCBI Taxonomy" id="1182543"/>
    <lineage>
        <taxon>Eukaryota</taxon>
        <taxon>Fungi</taxon>
        <taxon>Dikarya</taxon>
        <taxon>Ascomycota</taxon>
        <taxon>Pezizomycotina</taxon>
        <taxon>Eurotiomycetes</taxon>
        <taxon>Chaetothyriomycetidae</taxon>
        <taxon>Chaetothyriales</taxon>
        <taxon>Herpotrichiellaceae</taxon>
        <taxon>Cladophialophora</taxon>
    </lineage>
</organism>
<protein>
    <recommendedName>
        <fullName evidence="1">Beta-glucuronidase C-terminal domain-containing protein</fullName>
    </recommendedName>
</protein>
<name>W9XM68_9EURO</name>
<evidence type="ECO:0000313" key="3">
    <source>
        <dbReference type="Proteomes" id="UP000019471"/>
    </source>
</evidence>
<sequence>MAIGVDRVNTQLGIVFDFSLWSVDFADGKTKRNHTVLAPFYGQVFAAEFIGSSLGEDVQVIELAITGDGDGNTGSGALSAYVAYESGRPARVAVINMQCWSGMANCSSSESLSRPSQEVEVSVPKDVKSALVEKLTSPCGADAFADQGITWDGVSWNTAENDGIGRQVLDRDDDSVANVTIVNNGTVNVRVGASEAVMVNLGY</sequence>
<dbReference type="InterPro" id="IPR052974">
    <property type="entry name" value="GH79_Enzymes"/>
</dbReference>
<dbReference type="OrthoDB" id="2831684at2759"/>
<dbReference type="Proteomes" id="UP000019471">
    <property type="component" value="Unassembled WGS sequence"/>
</dbReference>
<evidence type="ECO:0000259" key="1">
    <source>
        <dbReference type="Pfam" id="PF16862"/>
    </source>
</evidence>
<keyword evidence="3" id="KW-1185">Reference proteome</keyword>
<dbReference type="GeneID" id="19189960"/>
<dbReference type="EMBL" id="AMGX01000007">
    <property type="protein sequence ID" value="EXJ71434.1"/>
    <property type="molecule type" value="Genomic_DNA"/>
</dbReference>
<evidence type="ECO:0000313" key="2">
    <source>
        <dbReference type="EMBL" id="EXJ71434.1"/>
    </source>
</evidence>
<accession>W9XM68</accession>
<gene>
    <name evidence="2" type="ORF">A1O5_05242</name>
</gene>
<dbReference type="HOGENOM" id="CLU_101065_0_0_1"/>
<dbReference type="RefSeq" id="XP_007744033.1">
    <property type="nucleotide sequence ID" value="XM_007745843.1"/>
</dbReference>
<dbReference type="PANTHER" id="PTHR36183">
    <property type="entry name" value="BETA-GLUCURONIDASE"/>
    <property type="match status" value="1"/>
</dbReference>
<dbReference type="Pfam" id="PF16862">
    <property type="entry name" value="Glyco_hydro_79C"/>
    <property type="match status" value="1"/>
</dbReference>
<reference evidence="2 3" key="1">
    <citation type="submission" date="2013-03" db="EMBL/GenBank/DDBJ databases">
        <title>The Genome Sequence of Cladophialophora psammophila CBS 110553.</title>
        <authorList>
            <consortium name="The Broad Institute Genomics Platform"/>
            <person name="Cuomo C."/>
            <person name="de Hoog S."/>
            <person name="Gorbushina A."/>
            <person name="Walker B."/>
            <person name="Young S.K."/>
            <person name="Zeng Q."/>
            <person name="Gargeya S."/>
            <person name="Fitzgerald M."/>
            <person name="Haas B."/>
            <person name="Abouelleil A."/>
            <person name="Allen A.W."/>
            <person name="Alvarado L."/>
            <person name="Arachchi H.M."/>
            <person name="Berlin A.M."/>
            <person name="Chapman S.B."/>
            <person name="Gainer-Dewar J."/>
            <person name="Goldberg J."/>
            <person name="Griggs A."/>
            <person name="Gujja S."/>
            <person name="Hansen M."/>
            <person name="Howarth C."/>
            <person name="Imamovic A."/>
            <person name="Ireland A."/>
            <person name="Larimer J."/>
            <person name="McCowan C."/>
            <person name="Murphy C."/>
            <person name="Pearson M."/>
            <person name="Poon T.W."/>
            <person name="Priest M."/>
            <person name="Roberts A."/>
            <person name="Saif S."/>
            <person name="Shea T."/>
            <person name="Sisk P."/>
            <person name="Sykes S."/>
            <person name="Wortman J."/>
            <person name="Nusbaum C."/>
            <person name="Birren B."/>
        </authorList>
    </citation>
    <scope>NUCLEOTIDE SEQUENCE [LARGE SCALE GENOMIC DNA]</scope>
    <source>
        <strain evidence="2 3">CBS 110553</strain>
    </source>
</reference>
<dbReference type="AlphaFoldDB" id="W9XM68"/>
<proteinExistence type="predicted"/>
<comment type="caution">
    <text evidence="2">The sequence shown here is derived from an EMBL/GenBank/DDBJ whole genome shotgun (WGS) entry which is preliminary data.</text>
</comment>
<dbReference type="InterPro" id="IPR031728">
    <property type="entry name" value="GlcAase_C"/>
</dbReference>
<feature type="domain" description="Beta-glucuronidase C-terminal" evidence="1">
    <location>
        <begin position="80"/>
        <end position="198"/>
    </location>
</feature>
<dbReference type="PANTHER" id="PTHR36183:SF2">
    <property type="entry name" value="BETA-GLUCURONIDASE C-TERMINAL DOMAIN-CONTAINING PROTEIN"/>
    <property type="match status" value="1"/>
</dbReference>